<dbReference type="AlphaFoldDB" id="A0A0E2AUG4"/>
<evidence type="ECO:0000256" key="3">
    <source>
        <dbReference type="ARBA" id="ARBA00022729"/>
    </source>
</evidence>
<feature type="domain" description="RagB/SusD" evidence="6">
    <location>
        <begin position="281"/>
        <end position="585"/>
    </location>
</feature>
<comment type="caution">
    <text evidence="8">The sequence shown here is derived from an EMBL/GenBank/DDBJ whole genome shotgun (WGS) entry which is preliminary data.</text>
</comment>
<dbReference type="HOGENOM" id="CLU_015553_3_5_10"/>
<dbReference type="PATRIC" id="fig|997883.3.peg.1017"/>
<proteinExistence type="inferred from homology"/>
<evidence type="ECO:0000313" key="8">
    <source>
        <dbReference type="EMBL" id="EIY99656.1"/>
    </source>
</evidence>
<dbReference type="EMBL" id="AGXN01000005">
    <property type="protein sequence ID" value="EIY99656.1"/>
    <property type="molecule type" value="Genomic_DNA"/>
</dbReference>
<dbReference type="InterPro" id="IPR033985">
    <property type="entry name" value="SusD-like_N"/>
</dbReference>
<protein>
    <recommendedName>
        <fullName evidence="10">RagB/SusD domain-containing protein</fullName>
    </recommendedName>
</protein>
<comment type="subcellular location">
    <subcellularLocation>
        <location evidence="1">Cell outer membrane</location>
    </subcellularLocation>
</comment>
<dbReference type="InterPro" id="IPR012944">
    <property type="entry name" value="SusD_RagB_dom"/>
</dbReference>
<dbReference type="SUPFAM" id="SSF48452">
    <property type="entry name" value="TPR-like"/>
    <property type="match status" value="1"/>
</dbReference>
<evidence type="ECO:0000259" key="6">
    <source>
        <dbReference type="Pfam" id="PF07980"/>
    </source>
</evidence>
<keyword evidence="3" id="KW-0732">Signal</keyword>
<sequence length="588" mass="66631">MKKIITLLCAVATLTACDIDRLPYGSMSAEQITQDPTSSLESLVNGCYAQLKSWSDPMHRLGEYAGDNMAKDKSSTDAFFDFISYSRDADNYRLQSFWDSGYKAIAQASNIIKMIDEGKSKTIDYQLGECYYIRGMMYFYLGRAFGRPYWDKPEGHMGVPIVNGTPDDVNNLNLPDRSTVQDTYEQAIDDLKVAARLMENGETKREGPAYASKEAAWAMLSRIYLFMSGTYEAPNSENAQLAIDYATRVIESTTSEGGLKYELLSRENFMRYNTFMPENNKESIFVVKIMASEKPDYWNSIGGMYSYAGQQGWGEMYASAKYMDLLNEQGRNDWRPDKKKIVDARANFISPSYITDSDGKYVEVFRFIKNVYNKNNIHTGYTYVQLPISKRGNTVTCKEGETNYTLSLINSSEEKYSINYSDGQTYSGVIDYEIELSSGQPKFYILKCSNEGTASGEAESQLHSPVISRLGEVYLNRAEAYAKKGDYSHAQADLNIIRERSLPGRGYNDLNASNAKVRIEKERQLELAYQAERSYDVFRNCETLTRKYPGVHDAMLEIPATDYRVIYFIPQSAINSYPGTLTQNPTSN</sequence>
<dbReference type="GeneID" id="60368460"/>
<organism evidence="8 9">
    <name type="scientific">Bacteroides fragilis CL07T12C05</name>
    <dbReference type="NCBI Taxonomy" id="997883"/>
    <lineage>
        <taxon>Bacteria</taxon>
        <taxon>Pseudomonadati</taxon>
        <taxon>Bacteroidota</taxon>
        <taxon>Bacteroidia</taxon>
        <taxon>Bacteroidales</taxon>
        <taxon>Bacteroidaceae</taxon>
        <taxon>Bacteroides</taxon>
    </lineage>
</organism>
<keyword evidence="5" id="KW-0998">Cell outer membrane</keyword>
<evidence type="ECO:0008006" key="10">
    <source>
        <dbReference type="Google" id="ProtNLM"/>
    </source>
</evidence>
<evidence type="ECO:0000256" key="1">
    <source>
        <dbReference type="ARBA" id="ARBA00004442"/>
    </source>
</evidence>
<dbReference type="Pfam" id="PF14322">
    <property type="entry name" value="SusD-like_3"/>
    <property type="match status" value="1"/>
</dbReference>
<gene>
    <name evidence="8" type="ORF">HMPREF1056_00957</name>
</gene>
<evidence type="ECO:0000313" key="9">
    <source>
        <dbReference type="Proteomes" id="UP000003879"/>
    </source>
</evidence>
<keyword evidence="4" id="KW-0472">Membrane</keyword>
<dbReference type="Gene3D" id="1.25.40.390">
    <property type="match status" value="1"/>
</dbReference>
<feature type="domain" description="SusD-like N-terminal" evidence="7">
    <location>
        <begin position="36"/>
        <end position="225"/>
    </location>
</feature>
<evidence type="ECO:0000256" key="5">
    <source>
        <dbReference type="ARBA" id="ARBA00023237"/>
    </source>
</evidence>
<dbReference type="Pfam" id="PF07980">
    <property type="entry name" value="SusD_RagB"/>
    <property type="match status" value="1"/>
</dbReference>
<evidence type="ECO:0000259" key="7">
    <source>
        <dbReference type="Pfam" id="PF14322"/>
    </source>
</evidence>
<reference evidence="8 9" key="1">
    <citation type="submission" date="2012-02" db="EMBL/GenBank/DDBJ databases">
        <title>The Genome Sequence of Bacteroides fragilis CL07T12C05.</title>
        <authorList>
            <consortium name="The Broad Institute Genome Sequencing Platform"/>
            <person name="Earl A."/>
            <person name="Ward D."/>
            <person name="Feldgarden M."/>
            <person name="Gevers D."/>
            <person name="Zitomersky N.L."/>
            <person name="Coyne M.J."/>
            <person name="Comstock L.E."/>
            <person name="Young S.K."/>
            <person name="Zeng Q."/>
            <person name="Gargeya S."/>
            <person name="Fitzgerald M."/>
            <person name="Haas B."/>
            <person name="Abouelleil A."/>
            <person name="Alvarado L."/>
            <person name="Arachchi H.M."/>
            <person name="Berlin A."/>
            <person name="Chapman S.B."/>
            <person name="Gearin G."/>
            <person name="Goldberg J."/>
            <person name="Griggs A."/>
            <person name="Gujja S."/>
            <person name="Hansen M."/>
            <person name="Heiman D."/>
            <person name="Howarth C."/>
            <person name="Larimer J."/>
            <person name="Lui A."/>
            <person name="MacDonald P.J.P."/>
            <person name="McCowen C."/>
            <person name="Montmayeur A."/>
            <person name="Murphy C."/>
            <person name="Neiman D."/>
            <person name="Pearson M."/>
            <person name="Priest M."/>
            <person name="Roberts A."/>
            <person name="Saif S."/>
            <person name="Shea T."/>
            <person name="Sisk P."/>
            <person name="Stolte C."/>
            <person name="Sykes S."/>
            <person name="Wortman J."/>
            <person name="Nusbaum C."/>
            <person name="Birren B."/>
        </authorList>
    </citation>
    <scope>NUCLEOTIDE SEQUENCE [LARGE SCALE GENOMIC DNA]</scope>
    <source>
        <strain evidence="8 9">CL07T12C05</strain>
    </source>
</reference>
<name>A0A0E2AUG4_BACFG</name>
<evidence type="ECO:0000256" key="4">
    <source>
        <dbReference type="ARBA" id="ARBA00023136"/>
    </source>
</evidence>
<dbReference type="Proteomes" id="UP000003879">
    <property type="component" value="Unassembled WGS sequence"/>
</dbReference>
<accession>A0A0E2AUG4</accession>
<dbReference type="RefSeq" id="WP_005795999.1">
    <property type="nucleotide sequence ID" value="NZ_JH724215.1"/>
</dbReference>
<dbReference type="GO" id="GO:0009279">
    <property type="term" value="C:cell outer membrane"/>
    <property type="evidence" value="ECO:0007669"/>
    <property type="project" value="UniProtKB-SubCell"/>
</dbReference>
<comment type="similarity">
    <text evidence="2">Belongs to the SusD family.</text>
</comment>
<dbReference type="PROSITE" id="PS51257">
    <property type="entry name" value="PROKAR_LIPOPROTEIN"/>
    <property type="match status" value="1"/>
</dbReference>
<dbReference type="InterPro" id="IPR011990">
    <property type="entry name" value="TPR-like_helical_dom_sf"/>
</dbReference>
<evidence type="ECO:0000256" key="2">
    <source>
        <dbReference type="ARBA" id="ARBA00006275"/>
    </source>
</evidence>